<feature type="transmembrane region" description="Helical" evidence="6">
    <location>
        <begin position="326"/>
        <end position="344"/>
    </location>
</feature>
<dbReference type="PANTHER" id="PTHR31794">
    <property type="entry name" value="AUXIN EFFLUX TRANSPORTER FAMILY PROTEIN (EUROFUNG)"/>
    <property type="match status" value="1"/>
</dbReference>
<evidence type="ECO:0000256" key="5">
    <source>
        <dbReference type="SAM" id="MobiDB-lite"/>
    </source>
</evidence>
<keyword evidence="3 6" id="KW-1133">Transmembrane helix</keyword>
<evidence type="ECO:0000313" key="7">
    <source>
        <dbReference type="EMBL" id="KAG5660290.1"/>
    </source>
</evidence>
<feature type="transmembrane region" description="Helical" evidence="6">
    <location>
        <begin position="430"/>
        <end position="453"/>
    </location>
</feature>
<evidence type="ECO:0008006" key="9">
    <source>
        <dbReference type="Google" id="ProtNLM"/>
    </source>
</evidence>
<keyword evidence="8" id="KW-1185">Reference proteome</keyword>
<dbReference type="Proteomes" id="UP000782241">
    <property type="component" value="Unassembled WGS sequence"/>
</dbReference>
<keyword evidence="4 6" id="KW-0472">Membrane</keyword>
<comment type="caution">
    <text evidence="7">The sequence shown here is derived from an EMBL/GenBank/DDBJ whole genome shotgun (WGS) entry which is preliminary data.</text>
</comment>
<accession>A0A9P7H364</accession>
<feature type="compositionally biased region" description="Acidic residues" evidence="5">
    <location>
        <begin position="218"/>
        <end position="228"/>
    </location>
</feature>
<feature type="region of interest" description="Disordered" evidence="5">
    <location>
        <begin position="199"/>
        <end position="246"/>
    </location>
</feature>
<feature type="transmembrane region" description="Helical" evidence="6">
    <location>
        <begin position="93"/>
        <end position="116"/>
    </location>
</feature>
<dbReference type="GO" id="GO:0055085">
    <property type="term" value="P:transmembrane transport"/>
    <property type="evidence" value="ECO:0007669"/>
    <property type="project" value="InterPro"/>
</dbReference>
<protein>
    <recommendedName>
        <fullName evidence="9">Transporter</fullName>
    </recommendedName>
</protein>
<evidence type="ECO:0000256" key="4">
    <source>
        <dbReference type="ARBA" id="ARBA00023136"/>
    </source>
</evidence>
<keyword evidence="2 6" id="KW-0812">Transmembrane</keyword>
<feature type="compositionally biased region" description="Basic and acidic residues" evidence="5">
    <location>
        <begin position="203"/>
        <end position="217"/>
    </location>
</feature>
<dbReference type="InterPro" id="IPR004776">
    <property type="entry name" value="Mem_transp_PIN-like"/>
</dbReference>
<feature type="transmembrane region" description="Helical" evidence="6">
    <location>
        <begin position="28"/>
        <end position="48"/>
    </location>
</feature>
<feature type="transmembrane region" description="Helical" evidence="6">
    <location>
        <begin position="69"/>
        <end position="87"/>
    </location>
</feature>
<dbReference type="AlphaFoldDB" id="A0A9P7H364"/>
<evidence type="ECO:0000256" key="2">
    <source>
        <dbReference type="ARBA" id="ARBA00022692"/>
    </source>
</evidence>
<dbReference type="Pfam" id="PF03547">
    <property type="entry name" value="Mem_trans"/>
    <property type="match status" value="1"/>
</dbReference>
<evidence type="ECO:0000256" key="1">
    <source>
        <dbReference type="ARBA" id="ARBA00004141"/>
    </source>
</evidence>
<dbReference type="PANTHER" id="PTHR31794:SF4">
    <property type="entry name" value="AUXIN EFFLUX TRANSPORTER FAMILY PROTEIN (EUROFUNG)"/>
    <property type="match status" value="1"/>
</dbReference>
<feature type="transmembrane region" description="Helical" evidence="6">
    <location>
        <begin position="173"/>
        <end position="195"/>
    </location>
</feature>
<dbReference type="EMBL" id="JAGPUO010000010">
    <property type="protein sequence ID" value="KAG5660290.1"/>
    <property type="molecule type" value="Genomic_DNA"/>
</dbReference>
<evidence type="ECO:0000313" key="8">
    <source>
        <dbReference type="Proteomes" id="UP000782241"/>
    </source>
</evidence>
<reference evidence="7" key="1">
    <citation type="submission" date="2021-04" db="EMBL/GenBank/DDBJ databases">
        <title>Draft genome of Fusarium avenaceum strain F156N33, isolated from an atmospheric sample in Virginia.</title>
        <authorList>
            <person name="Yang S."/>
            <person name="Vinatzer B.A."/>
            <person name="Coleman J."/>
        </authorList>
    </citation>
    <scope>NUCLEOTIDE SEQUENCE</scope>
    <source>
        <strain evidence="7">F156N33</strain>
    </source>
</reference>
<comment type="subcellular location">
    <subcellularLocation>
        <location evidence="1">Membrane</location>
        <topology evidence="1">Multi-pass membrane protein</topology>
    </subcellularLocation>
</comment>
<evidence type="ECO:0000256" key="6">
    <source>
        <dbReference type="SAM" id="Phobius"/>
    </source>
</evidence>
<organism evidence="7 8">
    <name type="scientific">Fusarium avenaceum</name>
    <dbReference type="NCBI Taxonomy" id="40199"/>
    <lineage>
        <taxon>Eukaryota</taxon>
        <taxon>Fungi</taxon>
        <taxon>Dikarya</taxon>
        <taxon>Ascomycota</taxon>
        <taxon>Pezizomycotina</taxon>
        <taxon>Sordariomycetes</taxon>
        <taxon>Hypocreomycetidae</taxon>
        <taxon>Hypocreales</taxon>
        <taxon>Nectriaceae</taxon>
        <taxon>Fusarium</taxon>
        <taxon>Fusarium tricinctum species complex</taxon>
    </lineage>
</organism>
<evidence type="ECO:0000256" key="3">
    <source>
        <dbReference type="ARBA" id="ARBA00022989"/>
    </source>
</evidence>
<proteinExistence type="predicted"/>
<dbReference type="GO" id="GO:0016020">
    <property type="term" value="C:membrane"/>
    <property type="evidence" value="ECO:0007669"/>
    <property type="project" value="UniProtKB-SubCell"/>
</dbReference>
<gene>
    <name evidence="7" type="ORF">KAF25_003812</name>
</gene>
<dbReference type="GO" id="GO:0005783">
    <property type="term" value="C:endoplasmic reticulum"/>
    <property type="evidence" value="ECO:0007669"/>
    <property type="project" value="TreeGrafter"/>
</dbReference>
<feature type="transmembrane region" description="Helical" evidence="6">
    <location>
        <begin position="398"/>
        <end position="418"/>
    </location>
</feature>
<sequence length="457" mass="49728">MDLFPTVHLSTILVVKYERKQTNMPSSVLSTFVGAIQASASVLLTIFYGVIAGQTKLLSVETGRQISKICIKMFLPALLVVNLGSQIEASNASQYLIILAWALVYNLTSIAVGYVLTKFLNMPKWFTPAITFNNTTSYPLLLIQSLGSAGVLSNLAKSDDDTSDAIIDRAKSFFLVCSVISNMLTFGLGGTLLGVSDEDPVDTMDRDLRDRAGHNDTPDESGADEENGQDGGESNERTSLLPGPLPRYAKKASRGTAQAQHAVWDKLHPRIQHGLALTTQFISPPSLGATLGIILAFVPPLKKAFFADSEDGGIFNAWLTVSLKNIGELFVTLQVIVVGIKLAHSLRRMRSGNDSGNLHWTPMTLVVLIRFLIWPVLSILFVRMLITKTDILGQDRVLWFTMMLMPAGPPAMKLVAMAEMDDADENDKMSIARVLMTCYAVSPLLSFAVVASLKACT</sequence>
<name>A0A9P7H364_9HYPO</name>
<feature type="transmembrane region" description="Helical" evidence="6">
    <location>
        <begin position="365"/>
        <end position="386"/>
    </location>
</feature>